<sequence>MFAELREFGGYYVDKTEFLVKFLQDPAQADRYRSPSSVTLITRPRRFGKTLFMSMLAEFFDITRESRDLFAGLKVAENKRLCSEWMNKHPVISLSLKDIVEDTFEDALDGIRTIMKKLYSDVELKLDKALLGTAERDTMEDILSASASQRALRASLSTLSSILYMQYGKPVIILLDEYDVPVATAAQRGYYNEMLLFMRIFLSGALKTNPCLRFAILTGALRITKESIFTGLNNLNCFDIAHPMYADVFGFTQCEVDQLLVDAGLEEKREALREWYDGYHFGNRSDIYCPWSIMKSLADVQCIPEATPQAYWVGTSGNELPRDFARRLPAEEDIQGKIAALLGGNAIAVKLTPNMNYVDVLKNASNFWTLLYLTGYLTLTSNAELYEGEKNARDSLLVIPNKEVREVFQEEMEAWFANILPVNRQNALYRALWAQDIQGLEEQLSALLVGTSFHDAKESYYHGIMYGILAMRYGDTISNGESGLGLYDIVVEDRENERAAVLECKRASSAEQMDASVQEALGQIECRDYGVRLRAKGCKTILHVGIAFCQKSARVGFEKT</sequence>
<dbReference type="Pfam" id="PF09820">
    <property type="entry name" value="AAA-ATPase_like"/>
    <property type="match status" value="1"/>
</dbReference>
<evidence type="ECO:0000259" key="1">
    <source>
        <dbReference type="Pfam" id="PF09820"/>
    </source>
</evidence>
<keyword evidence="2" id="KW-0067">ATP-binding</keyword>
<dbReference type="InterPro" id="IPR027417">
    <property type="entry name" value="P-loop_NTPase"/>
</dbReference>
<dbReference type="PANTHER" id="PTHR34825">
    <property type="entry name" value="CONSERVED PROTEIN, WITH A WEAK D-GALACTARATE DEHYDRATASE/ALTRONATE HYDROLASE DOMAIN"/>
    <property type="match status" value="1"/>
</dbReference>
<dbReference type="InterPro" id="IPR012547">
    <property type="entry name" value="PDDEXK_9"/>
</dbReference>
<dbReference type="Proteomes" id="UP000886752">
    <property type="component" value="Unassembled WGS sequence"/>
</dbReference>
<proteinExistence type="predicted"/>
<name>A0A9D1PWR7_9BACT</name>
<accession>A0A9D1PWR7</accession>
<dbReference type="EMBL" id="DXHV01000053">
    <property type="protein sequence ID" value="HIW00506.1"/>
    <property type="molecule type" value="Genomic_DNA"/>
</dbReference>
<dbReference type="GO" id="GO:0005524">
    <property type="term" value="F:ATP binding"/>
    <property type="evidence" value="ECO:0007669"/>
    <property type="project" value="UniProtKB-KW"/>
</dbReference>
<organism evidence="2 3">
    <name type="scientific">Candidatus Desulfovibrio intestinipullorum</name>
    <dbReference type="NCBI Taxonomy" id="2838536"/>
    <lineage>
        <taxon>Bacteria</taxon>
        <taxon>Pseudomonadati</taxon>
        <taxon>Thermodesulfobacteriota</taxon>
        <taxon>Desulfovibrionia</taxon>
        <taxon>Desulfovibrionales</taxon>
        <taxon>Desulfovibrionaceae</taxon>
        <taxon>Desulfovibrio</taxon>
    </lineage>
</organism>
<keyword evidence="2" id="KW-0547">Nucleotide-binding</keyword>
<dbReference type="Pfam" id="PF08011">
    <property type="entry name" value="PDDEXK_9"/>
    <property type="match status" value="1"/>
</dbReference>
<dbReference type="AlphaFoldDB" id="A0A9D1PWR7"/>
<comment type="caution">
    <text evidence="2">The sequence shown here is derived from an EMBL/GenBank/DDBJ whole genome shotgun (WGS) entry which is preliminary data.</text>
</comment>
<gene>
    <name evidence="2" type="ORF">H9894_04880</name>
</gene>
<protein>
    <submittedName>
        <fullName evidence="2">ATP-binding protein</fullName>
    </submittedName>
</protein>
<dbReference type="InterPro" id="IPR018631">
    <property type="entry name" value="AAA-ATPase-like_dom"/>
</dbReference>
<dbReference type="SUPFAM" id="SSF52540">
    <property type="entry name" value="P-loop containing nucleoside triphosphate hydrolases"/>
    <property type="match status" value="1"/>
</dbReference>
<evidence type="ECO:0000313" key="3">
    <source>
        <dbReference type="Proteomes" id="UP000886752"/>
    </source>
</evidence>
<evidence type="ECO:0000313" key="2">
    <source>
        <dbReference type="EMBL" id="HIW00506.1"/>
    </source>
</evidence>
<reference evidence="2" key="1">
    <citation type="journal article" date="2021" name="PeerJ">
        <title>Extensive microbial diversity within the chicken gut microbiome revealed by metagenomics and culture.</title>
        <authorList>
            <person name="Gilroy R."/>
            <person name="Ravi A."/>
            <person name="Getino M."/>
            <person name="Pursley I."/>
            <person name="Horton D.L."/>
            <person name="Alikhan N.F."/>
            <person name="Baker D."/>
            <person name="Gharbi K."/>
            <person name="Hall N."/>
            <person name="Watson M."/>
            <person name="Adriaenssens E.M."/>
            <person name="Foster-Nyarko E."/>
            <person name="Jarju S."/>
            <person name="Secka A."/>
            <person name="Antonio M."/>
            <person name="Oren A."/>
            <person name="Chaudhuri R.R."/>
            <person name="La Ragione R."/>
            <person name="Hildebrand F."/>
            <person name="Pallen M.J."/>
        </authorList>
    </citation>
    <scope>NUCLEOTIDE SEQUENCE</scope>
    <source>
        <strain evidence="2">ChiHecec2B26-446</strain>
    </source>
</reference>
<reference evidence="2" key="2">
    <citation type="submission" date="2021-04" db="EMBL/GenBank/DDBJ databases">
        <authorList>
            <person name="Gilroy R."/>
        </authorList>
    </citation>
    <scope>NUCLEOTIDE SEQUENCE</scope>
    <source>
        <strain evidence="2">ChiHecec2B26-446</strain>
    </source>
</reference>
<feature type="domain" description="AAA-ATPase-like" evidence="1">
    <location>
        <begin position="2"/>
        <end position="229"/>
    </location>
</feature>
<dbReference type="PANTHER" id="PTHR34825:SF1">
    <property type="entry name" value="AAA-ATPASE-LIKE DOMAIN-CONTAINING PROTEIN"/>
    <property type="match status" value="1"/>
</dbReference>